<dbReference type="EMBL" id="RDQH01000336">
    <property type="protein sequence ID" value="RXH87950.1"/>
    <property type="molecule type" value="Genomic_DNA"/>
</dbReference>
<accession>A0A498IXL8</accession>
<evidence type="ECO:0000313" key="2">
    <source>
        <dbReference type="Proteomes" id="UP000290289"/>
    </source>
</evidence>
<sequence length="109" mass="12468">MCYDKPRRRLLVTFSFLIFSFCTVFENGTHLLTSFVDRDPSLKSLLFCLNLAGVGNTNHRFPRSLAESPSPIFLRCRHHPFLHLTRVGTLDDDFFSGDDDDARSLFGPN</sequence>
<keyword evidence="2" id="KW-1185">Reference proteome</keyword>
<gene>
    <name evidence="1" type="ORF">DVH24_037595</name>
</gene>
<dbReference type="Pfam" id="PF25105">
    <property type="entry name" value="DUF7813"/>
    <property type="match status" value="1"/>
</dbReference>
<dbReference type="AlphaFoldDB" id="A0A498IXL8"/>
<dbReference type="InterPro" id="IPR056715">
    <property type="entry name" value="DUF7813"/>
</dbReference>
<comment type="caution">
    <text evidence="1">The sequence shown here is derived from an EMBL/GenBank/DDBJ whole genome shotgun (WGS) entry which is preliminary data.</text>
</comment>
<protein>
    <submittedName>
        <fullName evidence="1">Uncharacterized protein</fullName>
    </submittedName>
</protein>
<dbReference type="PANTHER" id="PTHR36353">
    <property type="entry name" value="TRANSMEMBRANE PROTEIN"/>
    <property type="match status" value="1"/>
</dbReference>
<evidence type="ECO:0000313" key="1">
    <source>
        <dbReference type="EMBL" id="RXH87950.1"/>
    </source>
</evidence>
<reference evidence="1 2" key="1">
    <citation type="submission" date="2018-10" db="EMBL/GenBank/DDBJ databases">
        <title>A high-quality apple genome assembly.</title>
        <authorList>
            <person name="Hu J."/>
        </authorList>
    </citation>
    <scope>NUCLEOTIDE SEQUENCE [LARGE SCALE GENOMIC DNA]</scope>
    <source>
        <strain evidence="2">cv. HFTH1</strain>
        <tissue evidence="1">Young leaf</tissue>
    </source>
</reference>
<dbReference type="PANTHER" id="PTHR36353:SF1">
    <property type="entry name" value="TRANSMEMBRANE PROTEIN"/>
    <property type="match status" value="1"/>
</dbReference>
<name>A0A498IXL8_MALDO</name>
<organism evidence="1 2">
    <name type="scientific">Malus domestica</name>
    <name type="common">Apple</name>
    <name type="synonym">Pyrus malus</name>
    <dbReference type="NCBI Taxonomy" id="3750"/>
    <lineage>
        <taxon>Eukaryota</taxon>
        <taxon>Viridiplantae</taxon>
        <taxon>Streptophyta</taxon>
        <taxon>Embryophyta</taxon>
        <taxon>Tracheophyta</taxon>
        <taxon>Spermatophyta</taxon>
        <taxon>Magnoliopsida</taxon>
        <taxon>eudicotyledons</taxon>
        <taxon>Gunneridae</taxon>
        <taxon>Pentapetalae</taxon>
        <taxon>rosids</taxon>
        <taxon>fabids</taxon>
        <taxon>Rosales</taxon>
        <taxon>Rosaceae</taxon>
        <taxon>Amygdaloideae</taxon>
        <taxon>Maleae</taxon>
        <taxon>Malus</taxon>
    </lineage>
</organism>
<dbReference type="Proteomes" id="UP000290289">
    <property type="component" value="Chromosome 10"/>
</dbReference>
<proteinExistence type="predicted"/>